<feature type="transmembrane region" description="Helical" evidence="11">
    <location>
        <begin position="167"/>
        <end position="185"/>
    </location>
</feature>
<name>A0ABD5JVU2_9HYPH</name>
<keyword evidence="8 11" id="KW-1133">Transmembrane helix</keyword>
<dbReference type="InterPro" id="IPR005467">
    <property type="entry name" value="His_kinase_dom"/>
</dbReference>
<dbReference type="PANTHER" id="PTHR45436:SF8">
    <property type="entry name" value="HISTIDINE KINASE"/>
    <property type="match status" value="1"/>
</dbReference>
<evidence type="ECO:0000259" key="13">
    <source>
        <dbReference type="PROSITE" id="PS50885"/>
    </source>
</evidence>
<keyword evidence="9" id="KW-0902">Two-component regulatory system</keyword>
<dbReference type="CDD" id="cd06225">
    <property type="entry name" value="HAMP"/>
    <property type="match status" value="1"/>
</dbReference>
<dbReference type="SUPFAM" id="SSF47384">
    <property type="entry name" value="Homodimeric domain of signal transducing histidine kinase"/>
    <property type="match status" value="1"/>
</dbReference>
<dbReference type="PROSITE" id="PS50885">
    <property type="entry name" value="HAMP"/>
    <property type="match status" value="1"/>
</dbReference>
<comment type="subcellular location">
    <subcellularLocation>
        <location evidence="2">Membrane</location>
    </subcellularLocation>
</comment>
<gene>
    <name evidence="14" type="ORF">WIX40_10750</name>
</gene>
<dbReference type="Pfam" id="PF02518">
    <property type="entry name" value="HATPase_c"/>
    <property type="match status" value="1"/>
</dbReference>
<dbReference type="SMART" id="SM00387">
    <property type="entry name" value="HATPase_c"/>
    <property type="match status" value="1"/>
</dbReference>
<dbReference type="Pfam" id="PF00672">
    <property type="entry name" value="HAMP"/>
    <property type="match status" value="1"/>
</dbReference>
<dbReference type="PRINTS" id="PR00344">
    <property type="entry name" value="BCTRLSENSOR"/>
</dbReference>
<dbReference type="PROSITE" id="PS50109">
    <property type="entry name" value="HIS_KIN"/>
    <property type="match status" value="1"/>
</dbReference>
<dbReference type="InterPro" id="IPR050428">
    <property type="entry name" value="TCS_sensor_his_kinase"/>
</dbReference>
<comment type="catalytic activity">
    <reaction evidence="1">
        <text>ATP + protein L-histidine = ADP + protein N-phospho-L-histidine.</text>
        <dbReference type="EC" id="2.7.13.3"/>
    </reaction>
</comment>
<dbReference type="SMART" id="SM00304">
    <property type="entry name" value="HAMP"/>
    <property type="match status" value="1"/>
</dbReference>
<dbReference type="RefSeq" id="WP_171318999.1">
    <property type="nucleotide sequence ID" value="NZ_JBBHKQ010000001.1"/>
</dbReference>
<keyword evidence="5" id="KW-0808">Transferase</keyword>
<comment type="caution">
    <text evidence="14">The sequence shown here is derived from an EMBL/GenBank/DDBJ whole genome shotgun (WGS) entry which is preliminary data.</text>
</comment>
<evidence type="ECO:0000256" key="1">
    <source>
        <dbReference type="ARBA" id="ARBA00000085"/>
    </source>
</evidence>
<dbReference type="CDD" id="cd00082">
    <property type="entry name" value="HisKA"/>
    <property type="match status" value="1"/>
</dbReference>
<dbReference type="GO" id="GO:0016020">
    <property type="term" value="C:membrane"/>
    <property type="evidence" value="ECO:0007669"/>
    <property type="project" value="UniProtKB-SubCell"/>
</dbReference>
<proteinExistence type="predicted"/>
<dbReference type="CDD" id="cd00075">
    <property type="entry name" value="HATPase"/>
    <property type="match status" value="1"/>
</dbReference>
<feature type="domain" description="HAMP" evidence="13">
    <location>
        <begin position="187"/>
        <end position="240"/>
    </location>
</feature>
<dbReference type="InterPro" id="IPR003661">
    <property type="entry name" value="HisK_dim/P_dom"/>
</dbReference>
<feature type="domain" description="Histidine kinase" evidence="12">
    <location>
        <begin position="248"/>
        <end position="464"/>
    </location>
</feature>
<dbReference type="EMBL" id="JBBHKQ010000001">
    <property type="protein sequence ID" value="MEJ5900585.1"/>
    <property type="molecule type" value="Genomic_DNA"/>
</dbReference>
<evidence type="ECO:0000256" key="6">
    <source>
        <dbReference type="ARBA" id="ARBA00022692"/>
    </source>
</evidence>
<accession>A0ABD5JVU2</accession>
<keyword evidence="10 11" id="KW-0472">Membrane</keyword>
<dbReference type="Gene3D" id="6.10.340.10">
    <property type="match status" value="1"/>
</dbReference>
<dbReference type="GO" id="GO:0000160">
    <property type="term" value="P:phosphorelay signal transduction system"/>
    <property type="evidence" value="ECO:0007669"/>
    <property type="project" value="UniProtKB-KW"/>
</dbReference>
<protein>
    <recommendedName>
        <fullName evidence="3">histidine kinase</fullName>
        <ecNumber evidence="3">2.7.13.3</ecNumber>
    </recommendedName>
</protein>
<dbReference type="Gene3D" id="3.30.565.10">
    <property type="entry name" value="Histidine kinase-like ATPase, C-terminal domain"/>
    <property type="match status" value="1"/>
</dbReference>
<dbReference type="SUPFAM" id="SSF55874">
    <property type="entry name" value="ATPase domain of HSP90 chaperone/DNA topoisomerase II/histidine kinase"/>
    <property type="match status" value="1"/>
</dbReference>
<organism evidence="14 15">
    <name type="scientific">Ochrobactrum teleogrylli</name>
    <dbReference type="NCBI Taxonomy" id="2479765"/>
    <lineage>
        <taxon>Bacteria</taxon>
        <taxon>Pseudomonadati</taxon>
        <taxon>Pseudomonadota</taxon>
        <taxon>Alphaproteobacteria</taxon>
        <taxon>Hyphomicrobiales</taxon>
        <taxon>Brucellaceae</taxon>
        <taxon>Brucella/Ochrobactrum group</taxon>
        <taxon>Ochrobactrum</taxon>
    </lineage>
</organism>
<dbReference type="EC" id="2.7.13.3" evidence="3"/>
<dbReference type="SUPFAM" id="SSF158472">
    <property type="entry name" value="HAMP domain-like"/>
    <property type="match status" value="1"/>
</dbReference>
<evidence type="ECO:0000313" key="14">
    <source>
        <dbReference type="EMBL" id="MEJ5900585.1"/>
    </source>
</evidence>
<dbReference type="PANTHER" id="PTHR45436">
    <property type="entry name" value="SENSOR HISTIDINE KINASE YKOH"/>
    <property type="match status" value="1"/>
</dbReference>
<keyword evidence="4" id="KW-0597">Phosphoprotein</keyword>
<evidence type="ECO:0000256" key="7">
    <source>
        <dbReference type="ARBA" id="ARBA00022777"/>
    </source>
</evidence>
<evidence type="ECO:0000256" key="2">
    <source>
        <dbReference type="ARBA" id="ARBA00004370"/>
    </source>
</evidence>
<evidence type="ECO:0000256" key="11">
    <source>
        <dbReference type="SAM" id="Phobius"/>
    </source>
</evidence>
<dbReference type="AlphaFoldDB" id="A0ABD5JVU2"/>
<dbReference type="GO" id="GO:0004673">
    <property type="term" value="F:protein histidine kinase activity"/>
    <property type="evidence" value="ECO:0007669"/>
    <property type="project" value="UniProtKB-EC"/>
</dbReference>
<evidence type="ECO:0000256" key="10">
    <source>
        <dbReference type="ARBA" id="ARBA00023136"/>
    </source>
</evidence>
<keyword evidence="6 11" id="KW-0812">Transmembrane</keyword>
<dbReference type="InterPro" id="IPR036890">
    <property type="entry name" value="HATPase_C_sf"/>
</dbReference>
<dbReference type="InterPro" id="IPR004358">
    <property type="entry name" value="Sig_transdc_His_kin-like_C"/>
</dbReference>
<evidence type="ECO:0000256" key="3">
    <source>
        <dbReference type="ARBA" id="ARBA00012438"/>
    </source>
</evidence>
<evidence type="ECO:0000256" key="5">
    <source>
        <dbReference type="ARBA" id="ARBA00022679"/>
    </source>
</evidence>
<dbReference type="SMART" id="SM00388">
    <property type="entry name" value="HisKA"/>
    <property type="match status" value="1"/>
</dbReference>
<reference evidence="14 15" key="1">
    <citation type="submission" date="2024-03" db="EMBL/GenBank/DDBJ databases">
        <title>Reference genomes for the five species model microbial community.</title>
        <authorList>
            <person name="Padfield D."/>
        </authorList>
    </citation>
    <scope>NUCLEOTIDE SEQUENCE [LARGE SCALE GENOMIC DNA]</scope>
    <source>
        <strain evidence="14 15">AB1</strain>
    </source>
</reference>
<sequence>MMGRFSALMRTTAVRLSALYLLLFVVGAVALVFYMTNLSASILTAQTQQALGEEVASIGKSYARGGIPQLVRSIDYRSRQPGAYLYLVADPTGRILAGNVESVEPGVLDTDGIVERAFVYKRYGEQGAESDHRAVAVVIALPNGMRLMVGRDLGEPERFRDIIRSSLMLALGIMGAGALLIWLVVGRRALKRIDDVSKASQRIMDGDLTGRLPVNGSGDEFDRLSGNLNVMLGRILELNEGLKQVSDNIAHDLKTPLTRLRNRAEEALAGKKAGPEYREALEDIIGESDQLIRTFNAILMISRLEAGYSTENLEDLPVAPIVRDVAEMYEPVAEDANGKLTLGALDEVVLHINRELVGQTVSNLVDNAIKYASCEEREANVSLAMERDANWVRIIVADNGPGIPEEKREQATERFVRLEESRTQPGSGLGLSLAKAVMKLHGGALRLESNEPGLRAVLEFPLPQGEVK</sequence>
<dbReference type="InterPro" id="IPR003594">
    <property type="entry name" value="HATPase_dom"/>
</dbReference>
<evidence type="ECO:0000259" key="12">
    <source>
        <dbReference type="PROSITE" id="PS50109"/>
    </source>
</evidence>
<dbReference type="InterPro" id="IPR003660">
    <property type="entry name" value="HAMP_dom"/>
</dbReference>
<evidence type="ECO:0000313" key="15">
    <source>
        <dbReference type="Proteomes" id="UP001362311"/>
    </source>
</evidence>
<evidence type="ECO:0000256" key="9">
    <source>
        <dbReference type="ARBA" id="ARBA00023012"/>
    </source>
</evidence>
<dbReference type="Proteomes" id="UP001362311">
    <property type="component" value="Unassembled WGS sequence"/>
</dbReference>
<keyword evidence="7 14" id="KW-0418">Kinase</keyword>
<dbReference type="InterPro" id="IPR036097">
    <property type="entry name" value="HisK_dim/P_sf"/>
</dbReference>
<dbReference type="Pfam" id="PF00512">
    <property type="entry name" value="HisKA"/>
    <property type="match status" value="1"/>
</dbReference>
<evidence type="ECO:0000256" key="8">
    <source>
        <dbReference type="ARBA" id="ARBA00022989"/>
    </source>
</evidence>
<dbReference type="Gene3D" id="1.10.287.130">
    <property type="match status" value="1"/>
</dbReference>
<evidence type="ECO:0000256" key="4">
    <source>
        <dbReference type="ARBA" id="ARBA00022553"/>
    </source>
</evidence>